<name>A0AAE1E7V8_9GAST</name>
<evidence type="ECO:0000256" key="1">
    <source>
        <dbReference type="SAM" id="MobiDB-lite"/>
    </source>
</evidence>
<proteinExistence type="predicted"/>
<feature type="region of interest" description="Disordered" evidence="1">
    <location>
        <begin position="1"/>
        <end position="32"/>
    </location>
</feature>
<feature type="region of interest" description="Disordered" evidence="1">
    <location>
        <begin position="57"/>
        <end position="76"/>
    </location>
</feature>
<comment type="caution">
    <text evidence="2">The sequence shown here is derived from an EMBL/GenBank/DDBJ whole genome shotgun (WGS) entry which is preliminary data.</text>
</comment>
<dbReference type="Proteomes" id="UP001283361">
    <property type="component" value="Unassembled WGS sequence"/>
</dbReference>
<dbReference type="EMBL" id="JAWDGP010000919">
    <property type="protein sequence ID" value="KAK3796153.1"/>
    <property type="molecule type" value="Genomic_DNA"/>
</dbReference>
<organism evidence="2 3">
    <name type="scientific">Elysia crispata</name>
    <name type="common">lettuce slug</name>
    <dbReference type="NCBI Taxonomy" id="231223"/>
    <lineage>
        <taxon>Eukaryota</taxon>
        <taxon>Metazoa</taxon>
        <taxon>Spiralia</taxon>
        <taxon>Lophotrochozoa</taxon>
        <taxon>Mollusca</taxon>
        <taxon>Gastropoda</taxon>
        <taxon>Heterobranchia</taxon>
        <taxon>Euthyneura</taxon>
        <taxon>Panpulmonata</taxon>
        <taxon>Sacoglossa</taxon>
        <taxon>Placobranchoidea</taxon>
        <taxon>Plakobranchidae</taxon>
        <taxon>Elysia</taxon>
    </lineage>
</organism>
<sequence length="76" mass="8623">MTTDVLFHTPRRIPSRNDLSQKPIPQSKTSRERAFLLASDRAIFRSRSCPFPCLANVQTSQSRSPSMNRRQSSCLG</sequence>
<feature type="compositionally biased region" description="Polar residues" evidence="1">
    <location>
        <begin position="17"/>
        <end position="28"/>
    </location>
</feature>
<reference evidence="2" key="1">
    <citation type="journal article" date="2023" name="G3 (Bethesda)">
        <title>A reference genome for the long-term kleptoplast-retaining sea slug Elysia crispata morphotype clarki.</title>
        <authorList>
            <person name="Eastman K.E."/>
            <person name="Pendleton A.L."/>
            <person name="Shaikh M.A."/>
            <person name="Suttiyut T."/>
            <person name="Ogas R."/>
            <person name="Tomko P."/>
            <person name="Gavelis G."/>
            <person name="Widhalm J.R."/>
            <person name="Wisecaver J.H."/>
        </authorList>
    </citation>
    <scope>NUCLEOTIDE SEQUENCE</scope>
    <source>
        <strain evidence="2">ECLA1</strain>
    </source>
</reference>
<evidence type="ECO:0000313" key="2">
    <source>
        <dbReference type="EMBL" id="KAK3796153.1"/>
    </source>
</evidence>
<accession>A0AAE1E7V8</accession>
<dbReference type="AlphaFoldDB" id="A0AAE1E7V8"/>
<keyword evidence="3" id="KW-1185">Reference proteome</keyword>
<gene>
    <name evidence="2" type="ORF">RRG08_018154</name>
</gene>
<evidence type="ECO:0000313" key="3">
    <source>
        <dbReference type="Proteomes" id="UP001283361"/>
    </source>
</evidence>
<protein>
    <submittedName>
        <fullName evidence="2">Uncharacterized protein</fullName>
    </submittedName>
</protein>